<organism evidence="1">
    <name type="scientific">Pseudomonas fluorescens</name>
    <dbReference type="NCBI Taxonomy" id="294"/>
    <lineage>
        <taxon>Bacteria</taxon>
        <taxon>Pseudomonadati</taxon>
        <taxon>Pseudomonadota</taxon>
        <taxon>Gammaproteobacteria</taxon>
        <taxon>Pseudomonadales</taxon>
        <taxon>Pseudomonadaceae</taxon>
        <taxon>Pseudomonas</taxon>
    </lineage>
</organism>
<reference evidence="1" key="1">
    <citation type="submission" date="2018-03" db="EMBL/GenBank/DDBJ databases">
        <title>IS1411 plays an important role in catabolic performance of phenol degrading strains in an environment continuously polluted by oil shale industry.</title>
        <authorList>
            <person name="Naanuri E."/>
            <person name="Heinaru E."/>
            <person name="Joesaar M."/>
            <person name="Heinaru A."/>
        </authorList>
    </citation>
    <scope>NUCLEOTIDE SEQUENCE</scope>
    <source>
        <strain evidence="1">P69</strain>
        <plasmid evidence="1">pG69</plasmid>
    </source>
</reference>
<name>A0A2S1PJ51_PSEFL</name>
<accession>A0A2S1PJ51</accession>
<sequence>MQSKSLPNQATTWAALSTVVEEFSDWQQRSERKFADENTEYLAYLMDQLGAESEPLIGNPLNHPVLGLLSHMSSKNNRMRELLFAYLAIVLSQDSEPARRLIAGQRLQADLHPEYVAATRCYANTSNA</sequence>
<evidence type="ECO:0000313" key="1">
    <source>
        <dbReference type="EMBL" id="AWH58486.1"/>
    </source>
</evidence>
<protein>
    <submittedName>
        <fullName evidence="1">Uncharacterized protein</fullName>
    </submittedName>
</protein>
<keyword evidence="1" id="KW-0614">Plasmid</keyword>
<geneLocation type="plasmid" evidence="1">
    <name>pG69</name>
</geneLocation>
<dbReference type="AlphaFoldDB" id="A0A2S1PJ51"/>
<dbReference type="EMBL" id="MH061177">
    <property type="protein sequence ID" value="AWH58486.1"/>
    <property type="molecule type" value="Genomic_DNA"/>
</dbReference>
<proteinExistence type="predicted"/>